<dbReference type="Proteomes" id="UP000215506">
    <property type="component" value="Unassembled WGS sequence"/>
</dbReference>
<dbReference type="EMBL" id="NGAF01000002">
    <property type="protein sequence ID" value="OXR46648.1"/>
    <property type="molecule type" value="Genomic_DNA"/>
</dbReference>
<dbReference type="RefSeq" id="WP_143859920.1">
    <property type="nucleotide sequence ID" value="NZ_NGAF01000002.1"/>
</dbReference>
<reference evidence="1 2" key="1">
    <citation type="submission" date="2017-07" db="EMBL/GenBank/DDBJ databases">
        <title>First draft Genome Sequence of Nocardia cerradoensis isolated from human infection.</title>
        <authorList>
            <person name="Carrasco G."/>
        </authorList>
    </citation>
    <scope>NUCLEOTIDE SEQUENCE [LARGE SCALE GENOMIC DNA]</scope>
    <source>
        <strain evidence="1 2">CNM20130759</strain>
    </source>
</reference>
<keyword evidence="2" id="KW-1185">Reference proteome</keyword>
<protein>
    <submittedName>
        <fullName evidence="1">Uncharacterized protein</fullName>
    </submittedName>
</protein>
<dbReference type="AlphaFoldDB" id="A0A231HD01"/>
<gene>
    <name evidence="1" type="ORF">B7C42_01622</name>
</gene>
<sequence length="103" mass="11680">MTENAPAEHVCVMAWDFERCWSVCGICGRIEPDEALSRGTVTERQEPMRIRYVGPRDTIGHFFAGDPVSSTLDDGSPWCVLELEMTEAVRREFEATQIEETAR</sequence>
<name>A0A231HD01_9NOCA</name>
<evidence type="ECO:0000313" key="2">
    <source>
        <dbReference type="Proteomes" id="UP000215506"/>
    </source>
</evidence>
<comment type="caution">
    <text evidence="1">The sequence shown here is derived from an EMBL/GenBank/DDBJ whole genome shotgun (WGS) entry which is preliminary data.</text>
</comment>
<organism evidence="1 2">
    <name type="scientific">Nocardia cerradoensis</name>
    <dbReference type="NCBI Taxonomy" id="85688"/>
    <lineage>
        <taxon>Bacteria</taxon>
        <taxon>Bacillati</taxon>
        <taxon>Actinomycetota</taxon>
        <taxon>Actinomycetes</taxon>
        <taxon>Mycobacteriales</taxon>
        <taxon>Nocardiaceae</taxon>
        <taxon>Nocardia</taxon>
    </lineage>
</organism>
<proteinExistence type="predicted"/>
<accession>A0A231HD01</accession>
<evidence type="ECO:0000313" key="1">
    <source>
        <dbReference type="EMBL" id="OXR46648.1"/>
    </source>
</evidence>